<sequence>MDHQGQFHGAALASGIPGEEVSRFIQHLRLSIQLSGGSGGVPVGQFGGLPRLPVGVDWPSDGVSLLPFIFSVDCAALPRVDGFDLPADGSLLFFLDHEQAAATGERRYGRVVYVAAGTDTEVAAGTTDYEFVGEQYPVSATLRAEFPGWFGVDDDDDEEDEEDDDDLSAFQQQLARDLERDLPHLDELCALANELWPAHNGYVSAYLGGYADEEVIASIAEQILAGREKTGEIVIPVAKWHSHVEVESHRLTSEWVSLARFPVDNELYYRSDGSFVIRHDDLAAGRLDEALSMAELIP</sequence>
<gene>
    <name evidence="1" type="ORF">ACFOZ4_12820</name>
</gene>
<dbReference type="Pfam" id="PF09234">
    <property type="entry name" value="DUF1963"/>
    <property type="match status" value="1"/>
</dbReference>
<dbReference type="SUPFAM" id="SSF103032">
    <property type="entry name" value="Hypothetical protein YwqG"/>
    <property type="match status" value="1"/>
</dbReference>
<proteinExistence type="predicted"/>
<dbReference type="Proteomes" id="UP001595816">
    <property type="component" value="Unassembled WGS sequence"/>
</dbReference>
<protein>
    <submittedName>
        <fullName evidence="1">DUF1963 domain-containing protein</fullName>
    </submittedName>
</protein>
<evidence type="ECO:0000313" key="2">
    <source>
        <dbReference type="Proteomes" id="UP001595816"/>
    </source>
</evidence>
<dbReference type="RefSeq" id="WP_253755055.1">
    <property type="nucleotide sequence ID" value="NZ_JAMZDZ010000001.1"/>
</dbReference>
<comment type="caution">
    <text evidence="1">The sequence shown here is derived from an EMBL/GenBank/DDBJ whole genome shotgun (WGS) entry which is preliminary data.</text>
</comment>
<evidence type="ECO:0000313" key="1">
    <source>
        <dbReference type="EMBL" id="MFC4131485.1"/>
    </source>
</evidence>
<reference evidence="2" key="1">
    <citation type="journal article" date="2019" name="Int. J. Syst. Evol. Microbiol.">
        <title>The Global Catalogue of Microorganisms (GCM) 10K type strain sequencing project: providing services to taxonomists for standard genome sequencing and annotation.</title>
        <authorList>
            <consortium name="The Broad Institute Genomics Platform"/>
            <consortium name="The Broad Institute Genome Sequencing Center for Infectious Disease"/>
            <person name="Wu L."/>
            <person name="Ma J."/>
        </authorList>
    </citation>
    <scope>NUCLEOTIDE SEQUENCE [LARGE SCALE GENOMIC DNA]</scope>
    <source>
        <strain evidence="2">CGMCC 4.7289</strain>
    </source>
</reference>
<dbReference type="InterPro" id="IPR015315">
    <property type="entry name" value="DUF1963"/>
</dbReference>
<dbReference type="Gene3D" id="2.30.320.10">
    <property type="entry name" value="YwqG-like"/>
    <property type="match status" value="1"/>
</dbReference>
<accession>A0ABV8LL68</accession>
<keyword evidence="2" id="KW-1185">Reference proteome</keyword>
<dbReference type="InterPro" id="IPR035948">
    <property type="entry name" value="YwqG-like_sf"/>
</dbReference>
<name>A0ABV8LL68_9ACTN</name>
<organism evidence="1 2">
    <name type="scientific">Hamadaea flava</name>
    <dbReference type="NCBI Taxonomy" id="1742688"/>
    <lineage>
        <taxon>Bacteria</taxon>
        <taxon>Bacillati</taxon>
        <taxon>Actinomycetota</taxon>
        <taxon>Actinomycetes</taxon>
        <taxon>Micromonosporales</taxon>
        <taxon>Micromonosporaceae</taxon>
        <taxon>Hamadaea</taxon>
    </lineage>
</organism>
<dbReference type="EMBL" id="JBHSAY010000006">
    <property type="protein sequence ID" value="MFC4131485.1"/>
    <property type="molecule type" value="Genomic_DNA"/>
</dbReference>